<reference evidence="1" key="1">
    <citation type="submission" date="2022-02" db="EMBL/GenBank/DDBJ databases">
        <title>Plant Genome Project.</title>
        <authorList>
            <person name="Zhang R.-G."/>
        </authorList>
    </citation>
    <scope>NUCLEOTIDE SEQUENCE</scope>
    <source>
        <strain evidence="1">AT1</strain>
    </source>
</reference>
<protein>
    <submittedName>
        <fullName evidence="1">Uncharacterized protein</fullName>
    </submittedName>
</protein>
<evidence type="ECO:0000313" key="2">
    <source>
        <dbReference type="Proteomes" id="UP001062846"/>
    </source>
</evidence>
<keyword evidence="2" id="KW-1185">Reference proteome</keyword>
<proteinExistence type="predicted"/>
<organism evidence="1 2">
    <name type="scientific">Rhododendron molle</name>
    <name type="common">Chinese azalea</name>
    <name type="synonym">Azalea mollis</name>
    <dbReference type="NCBI Taxonomy" id="49168"/>
    <lineage>
        <taxon>Eukaryota</taxon>
        <taxon>Viridiplantae</taxon>
        <taxon>Streptophyta</taxon>
        <taxon>Embryophyta</taxon>
        <taxon>Tracheophyta</taxon>
        <taxon>Spermatophyta</taxon>
        <taxon>Magnoliopsida</taxon>
        <taxon>eudicotyledons</taxon>
        <taxon>Gunneridae</taxon>
        <taxon>Pentapetalae</taxon>
        <taxon>asterids</taxon>
        <taxon>Ericales</taxon>
        <taxon>Ericaceae</taxon>
        <taxon>Ericoideae</taxon>
        <taxon>Rhodoreae</taxon>
        <taxon>Rhododendron</taxon>
    </lineage>
</organism>
<gene>
    <name evidence="1" type="ORF">RHMOL_Rhmol11G0223400</name>
</gene>
<name>A0ACC0LVE2_RHOML</name>
<accession>A0ACC0LVE2</accession>
<evidence type="ECO:0000313" key="1">
    <source>
        <dbReference type="EMBL" id="KAI8532567.1"/>
    </source>
</evidence>
<sequence length="1130" mass="128443">MASSSNSEFQDTYDIFLSFRGLDTRKKFTDHLYEALKREGFQTFRDNEGIEKGENINSELQKAIWNSSMSVIVLSETYATSKSCLFEIQTILERRKKELDHIILPVFYEVDPGEIKEQAKKLDFGEEKASAALKEVASMAGMVSGNQTDGSEDKFIKEIIGVLKSKQADNHLIRDLDENMQNLKRKVEYLSGQENDINSQISNAERRPGKKPKKEVEVWITNVQRFKDDVQSLEQEVVGETTNVSSCIQLGKDIAKKILEVQELQKKGSDFNSLMIDEDTTGRLLQPLSEDFVKCTKARNTENIWECVMNDDVTKIGVYGMGGVGKTTTMKYIHNQLLKEKGKFDYVYWVTVSKAFDITKLQSDIANAMNLGNCLNDKDETKRASQLHAVLDRQKRYVLILDDVWERFDLESVGIPEPKRSNGCKLVLTTRSLEVCKRMKCTPVKVDLLTEEEALTLFRSIVVGNDTVLAPDVEEIAAKIAEECACLPLAIVTLAGSCRALKGTREWRNALDELISSTKHVSGGESEVFEQLKFSYSRLGDKVLQDCFLYCSLYPEDHKIPVNELIEYWIMEGLIGERNNVEAKFDKGHAILGKLTSTCLLESSFDRDGIEFLWMHDLIRDMALRITASSPRFMVKAGERLESIPHEDWSEDLERTSFMYSQIIELPIRPPVCPRLTTLLLNNVYIQEIPDSFFTNMRCLELLDLSRNGMRSLPQSISNLENLHALILVHCCELKYVPPVEKLKALKEFKLTSSKIEEVPTGIEELVNLRELDLSFNTVLTFPSCKLRRLSKLQCLRIERTRVEVSAEDLLCLWQLKFVSVHFRNVQELTGYVTSQQFQGLEKYCLAVGEHPLSILSPGKRVCIMFKSVPFGSGVDQLVLPADMSAFRLVGFHEPITLSAIPWLKDASNLRRCAVSCCNGLKSIFSSSTFSKDGQISLGTVESFFFSSLPRLRVLFDGIALPHSICFNLKELFFQKCSIMKYIFPVQLLQNFPNLWSLTVRQCENLEDIIVEKEEKSGWGHHRDDSNTITLSKLEILDLGNLPRLTSIYNGVMVCPSIEQVIVAKCPSVRRLPLSLHMDSEQATAPPALRVIVGEEEWWESLEWDGPLTRTILQPFFLSRDPDEDDDDEL</sequence>
<dbReference type="Proteomes" id="UP001062846">
    <property type="component" value="Chromosome 11"/>
</dbReference>
<dbReference type="EMBL" id="CM046398">
    <property type="protein sequence ID" value="KAI8532567.1"/>
    <property type="molecule type" value="Genomic_DNA"/>
</dbReference>
<comment type="caution">
    <text evidence="1">The sequence shown here is derived from an EMBL/GenBank/DDBJ whole genome shotgun (WGS) entry which is preliminary data.</text>
</comment>